<protein>
    <submittedName>
        <fullName evidence="6">ATP-binding cassette domain-containing protein</fullName>
    </submittedName>
</protein>
<dbReference type="SUPFAM" id="SSF52540">
    <property type="entry name" value="P-loop containing nucleoside triphosphate hydrolases"/>
    <property type="match status" value="1"/>
</dbReference>
<dbReference type="RefSeq" id="WP_344560010.1">
    <property type="nucleotide sequence ID" value="NZ_BAAATG010000016.1"/>
</dbReference>
<name>A0ABW0DYD5_9ACTN</name>
<dbReference type="InterPro" id="IPR017871">
    <property type="entry name" value="ABC_transporter-like_CS"/>
</dbReference>
<evidence type="ECO:0000256" key="2">
    <source>
        <dbReference type="ARBA" id="ARBA00022448"/>
    </source>
</evidence>
<evidence type="ECO:0000313" key="7">
    <source>
        <dbReference type="Proteomes" id="UP001596035"/>
    </source>
</evidence>
<dbReference type="Gene3D" id="3.40.50.300">
    <property type="entry name" value="P-loop containing nucleotide triphosphate hydrolases"/>
    <property type="match status" value="1"/>
</dbReference>
<feature type="domain" description="ABC transporter" evidence="5">
    <location>
        <begin position="3"/>
        <end position="216"/>
    </location>
</feature>
<dbReference type="SMART" id="SM00382">
    <property type="entry name" value="AAA"/>
    <property type="match status" value="1"/>
</dbReference>
<keyword evidence="2" id="KW-0813">Transport</keyword>
<evidence type="ECO:0000256" key="3">
    <source>
        <dbReference type="ARBA" id="ARBA00022741"/>
    </source>
</evidence>
<sequence>MSKRYRRGRPVLVDVDFRTSPGAVQAVTGGNGSGKSTLLRILAGVSRPTSGTRSGDPGVIGYVPDRFPAGTRLSARSYLAHMGRIKGLPSRRSVSRGTELLSRLDLVGGFETPIRDLSKGNAQKVAVAQALLVPPRLLILDEPWSGLDASAHGVLASVITEVASGGGTVVFTDHREAVTRSVATEVYRIEAGRLGEASAVTPGTADPRTPMSEVVLRAPGPSPAAALVDALTGVEGVRSVTPEGERGVRVRVLRGHCDTLLLTALHAGWSVDALRHDAVVPAPADGWVTR</sequence>
<comment type="caution">
    <text evidence="6">The sequence shown here is derived from an EMBL/GenBank/DDBJ whole genome shotgun (WGS) entry which is preliminary data.</text>
</comment>
<accession>A0ABW0DYD5</accession>
<comment type="similarity">
    <text evidence="1">Belongs to the ABC transporter superfamily.</text>
</comment>
<keyword evidence="4 6" id="KW-0067">ATP-binding</keyword>
<reference evidence="7" key="1">
    <citation type="journal article" date="2019" name="Int. J. Syst. Evol. Microbiol.">
        <title>The Global Catalogue of Microorganisms (GCM) 10K type strain sequencing project: providing services to taxonomists for standard genome sequencing and annotation.</title>
        <authorList>
            <consortium name="The Broad Institute Genomics Platform"/>
            <consortium name="The Broad Institute Genome Sequencing Center for Infectious Disease"/>
            <person name="Wu L."/>
            <person name="Ma J."/>
        </authorList>
    </citation>
    <scope>NUCLEOTIDE SEQUENCE [LARGE SCALE GENOMIC DNA]</scope>
    <source>
        <strain evidence="7">CGMCC 4.7131</strain>
    </source>
</reference>
<dbReference type="PANTHER" id="PTHR43335:SF3">
    <property type="entry name" value="ABC TRANSPORTER"/>
    <property type="match status" value="1"/>
</dbReference>
<keyword evidence="3" id="KW-0547">Nucleotide-binding</keyword>
<dbReference type="Pfam" id="PF00005">
    <property type="entry name" value="ABC_tran"/>
    <property type="match status" value="1"/>
</dbReference>
<dbReference type="Proteomes" id="UP001596035">
    <property type="component" value="Unassembled WGS sequence"/>
</dbReference>
<evidence type="ECO:0000313" key="6">
    <source>
        <dbReference type="EMBL" id="MFC5243072.1"/>
    </source>
</evidence>
<dbReference type="InterPro" id="IPR003439">
    <property type="entry name" value="ABC_transporter-like_ATP-bd"/>
</dbReference>
<dbReference type="PROSITE" id="PS00211">
    <property type="entry name" value="ABC_TRANSPORTER_1"/>
    <property type="match status" value="1"/>
</dbReference>
<evidence type="ECO:0000259" key="5">
    <source>
        <dbReference type="PROSITE" id="PS50893"/>
    </source>
</evidence>
<dbReference type="InterPro" id="IPR003593">
    <property type="entry name" value="AAA+_ATPase"/>
</dbReference>
<evidence type="ECO:0000256" key="4">
    <source>
        <dbReference type="ARBA" id="ARBA00022840"/>
    </source>
</evidence>
<proteinExistence type="inferred from homology"/>
<organism evidence="6 7">
    <name type="scientific">Streptomyces atrovirens</name>
    <dbReference type="NCBI Taxonomy" id="285556"/>
    <lineage>
        <taxon>Bacteria</taxon>
        <taxon>Bacillati</taxon>
        <taxon>Actinomycetota</taxon>
        <taxon>Actinomycetes</taxon>
        <taxon>Kitasatosporales</taxon>
        <taxon>Streptomycetaceae</taxon>
        <taxon>Streptomyces</taxon>
    </lineage>
</organism>
<evidence type="ECO:0000256" key="1">
    <source>
        <dbReference type="ARBA" id="ARBA00005417"/>
    </source>
</evidence>
<dbReference type="PROSITE" id="PS50893">
    <property type="entry name" value="ABC_TRANSPORTER_2"/>
    <property type="match status" value="1"/>
</dbReference>
<dbReference type="GO" id="GO:0005524">
    <property type="term" value="F:ATP binding"/>
    <property type="evidence" value="ECO:0007669"/>
    <property type="project" value="UniProtKB-KW"/>
</dbReference>
<dbReference type="InterPro" id="IPR027417">
    <property type="entry name" value="P-loop_NTPase"/>
</dbReference>
<dbReference type="PANTHER" id="PTHR43335">
    <property type="entry name" value="ABC TRANSPORTER, ATP-BINDING PROTEIN"/>
    <property type="match status" value="1"/>
</dbReference>
<gene>
    <name evidence="6" type="ORF">ACFPWV_24685</name>
</gene>
<dbReference type="EMBL" id="JBHSKN010000021">
    <property type="protein sequence ID" value="MFC5243072.1"/>
    <property type="molecule type" value="Genomic_DNA"/>
</dbReference>
<keyword evidence="7" id="KW-1185">Reference proteome</keyword>